<accession>A0ABR6HN25</accession>
<dbReference type="Pfam" id="PF01799">
    <property type="entry name" value="Fer2_2"/>
    <property type="match status" value="1"/>
</dbReference>
<dbReference type="Gene3D" id="3.30.390.50">
    <property type="entry name" value="CO dehydrogenase flavoprotein, C-terminal domain"/>
    <property type="match status" value="1"/>
</dbReference>
<evidence type="ECO:0000256" key="5">
    <source>
        <dbReference type="ARBA" id="ARBA00023004"/>
    </source>
</evidence>
<dbReference type="EMBL" id="JACIBX010000004">
    <property type="protein sequence ID" value="MBB3711848.1"/>
    <property type="molecule type" value="Genomic_DNA"/>
</dbReference>
<dbReference type="InterPro" id="IPR012675">
    <property type="entry name" value="Beta-grasp_dom_sf"/>
</dbReference>
<dbReference type="PANTHER" id="PTHR45444:SF3">
    <property type="entry name" value="XANTHINE DEHYDROGENASE"/>
    <property type="match status" value="1"/>
</dbReference>
<evidence type="ECO:0000256" key="1">
    <source>
        <dbReference type="ARBA" id="ARBA00022630"/>
    </source>
</evidence>
<keyword evidence="4 8" id="KW-0560">Oxidoreductase</keyword>
<dbReference type="InterPro" id="IPR014307">
    <property type="entry name" value="Xanthine_DH_ssu"/>
</dbReference>
<dbReference type="InterPro" id="IPR006058">
    <property type="entry name" value="2Fe2S_fd_BS"/>
</dbReference>
<dbReference type="RefSeq" id="WP_183471279.1">
    <property type="nucleotide sequence ID" value="NZ_JACIBX010000004.1"/>
</dbReference>
<dbReference type="SUPFAM" id="SSF47741">
    <property type="entry name" value="CO dehydrogenase ISP C-domain like"/>
    <property type="match status" value="1"/>
</dbReference>
<keyword evidence="2" id="KW-0479">Metal-binding</keyword>
<dbReference type="SUPFAM" id="SSF55447">
    <property type="entry name" value="CO dehydrogenase flavoprotein C-terminal domain-like"/>
    <property type="match status" value="1"/>
</dbReference>
<dbReference type="Pfam" id="PF03450">
    <property type="entry name" value="CO_deh_flav_C"/>
    <property type="match status" value="1"/>
</dbReference>
<name>A0ABR6HN25_9RHOB</name>
<dbReference type="PIRSF" id="PIRSF036557">
    <property type="entry name" value="XdhA_RC"/>
    <property type="match status" value="1"/>
</dbReference>
<evidence type="ECO:0000313" key="9">
    <source>
        <dbReference type="Proteomes" id="UP000576152"/>
    </source>
</evidence>
<evidence type="ECO:0000259" key="6">
    <source>
        <dbReference type="PROSITE" id="PS51085"/>
    </source>
</evidence>
<dbReference type="InterPro" id="IPR016169">
    <property type="entry name" value="FAD-bd_PCMH_sub2"/>
</dbReference>
<comment type="caution">
    <text evidence="8">The sequence shown here is derived from an EMBL/GenBank/DDBJ whole genome shotgun (WGS) entry which is preliminary data.</text>
</comment>
<sequence>MQPRSEIRFLLNDTEVTTGAVGAGDTLLDMLRLERRLTGTKEGCAEGDCGACTVLVGRLSEAGLRYEPVNACIRLAASLDACHVVTIEHLSGPGGRLHPVQQAMVEHHGSQCGFCTPGIVMSLYALWMQNADPDETEIETALQGNLCRCTGYAPIIRAARAVTRYGSPAEDALNRERAAVTARLTALRDGRRVELRRGDSRAILPADIDDLARVLSAHPQATLVAGATDVGLWVTKFLKDISPVVLLGHLDALRRVERGPEGLRIGAGASYSDSEAALCDAYPHLREFWSRIAGWQVRNMGTIGGNIANGSPIGDMPPVLIALGAEIVLRHGENRRRLPIEDFFIEYGRQDIVPGEFIEEIHLPAPQPDRIHAAYKISKRRDEDISSVCAAFNLHVEAGRIVTARIAMGGMAGTPKRAAAAEAVLRGQPWSEAALVAAAERLAEDFTPLADWRASAEYRLSVARNLFRRVFLEHAGLAEPVRLARA</sequence>
<dbReference type="Proteomes" id="UP000576152">
    <property type="component" value="Unassembled WGS sequence"/>
</dbReference>
<feature type="domain" description="FAD-binding PCMH-type" evidence="7">
    <location>
        <begin position="195"/>
        <end position="368"/>
    </location>
</feature>
<gene>
    <name evidence="8" type="ORF">FHS00_001424</name>
</gene>
<proteinExistence type="predicted"/>
<reference evidence="8 9" key="1">
    <citation type="submission" date="2020-08" db="EMBL/GenBank/DDBJ databases">
        <title>Genomic Encyclopedia of Type Strains, Phase III (KMG-III): the genomes of soil and plant-associated and newly described type strains.</title>
        <authorList>
            <person name="Whitman W."/>
        </authorList>
    </citation>
    <scope>NUCLEOTIDE SEQUENCE [LARGE SCALE GENOMIC DNA]</scope>
    <source>
        <strain evidence="8 9">CECT 8572</strain>
    </source>
</reference>
<dbReference type="InterPro" id="IPR012175">
    <property type="entry name" value="Xanth_DH_ssu_bac"/>
</dbReference>
<dbReference type="Gene3D" id="3.10.20.30">
    <property type="match status" value="1"/>
</dbReference>
<dbReference type="NCBIfam" id="TIGR02963">
    <property type="entry name" value="xanthine_xdhA"/>
    <property type="match status" value="1"/>
</dbReference>
<evidence type="ECO:0000256" key="2">
    <source>
        <dbReference type="ARBA" id="ARBA00022723"/>
    </source>
</evidence>
<keyword evidence="5" id="KW-0408">Iron</keyword>
<dbReference type="PROSITE" id="PS00197">
    <property type="entry name" value="2FE2S_FER_1"/>
    <property type="match status" value="1"/>
</dbReference>
<dbReference type="InterPro" id="IPR036884">
    <property type="entry name" value="2Fe-2S-bd_dom_sf"/>
</dbReference>
<dbReference type="Gene3D" id="1.10.150.120">
    <property type="entry name" value="[2Fe-2S]-binding domain"/>
    <property type="match status" value="1"/>
</dbReference>
<dbReference type="InterPro" id="IPR016166">
    <property type="entry name" value="FAD-bd_PCMH"/>
</dbReference>
<dbReference type="Gene3D" id="3.30.465.10">
    <property type="match status" value="1"/>
</dbReference>
<dbReference type="SMART" id="SM01092">
    <property type="entry name" value="CO_deh_flav_C"/>
    <property type="match status" value="1"/>
</dbReference>
<dbReference type="InterPro" id="IPR016208">
    <property type="entry name" value="Ald_Oxase/xanthine_DH-like"/>
</dbReference>
<dbReference type="InterPro" id="IPR005107">
    <property type="entry name" value="CO_DH_flav_C"/>
</dbReference>
<evidence type="ECO:0000259" key="7">
    <source>
        <dbReference type="PROSITE" id="PS51387"/>
    </source>
</evidence>
<evidence type="ECO:0000256" key="4">
    <source>
        <dbReference type="ARBA" id="ARBA00023002"/>
    </source>
</evidence>
<dbReference type="Gene3D" id="3.30.43.10">
    <property type="entry name" value="Uridine Diphospho-n-acetylenolpyruvylglucosamine Reductase, domain 2"/>
    <property type="match status" value="1"/>
</dbReference>
<evidence type="ECO:0000256" key="3">
    <source>
        <dbReference type="ARBA" id="ARBA00022827"/>
    </source>
</evidence>
<dbReference type="Pfam" id="PF00941">
    <property type="entry name" value="FAD_binding_5"/>
    <property type="match status" value="1"/>
</dbReference>
<keyword evidence="1" id="KW-0285">Flavoprotein</keyword>
<dbReference type="CDD" id="cd00207">
    <property type="entry name" value="fer2"/>
    <property type="match status" value="1"/>
</dbReference>
<dbReference type="GO" id="GO:0004854">
    <property type="term" value="F:xanthine dehydrogenase activity"/>
    <property type="evidence" value="ECO:0007669"/>
    <property type="project" value="UniProtKB-EC"/>
</dbReference>
<dbReference type="SUPFAM" id="SSF56176">
    <property type="entry name" value="FAD-binding/transporter-associated domain-like"/>
    <property type="match status" value="1"/>
</dbReference>
<dbReference type="SUPFAM" id="SSF54292">
    <property type="entry name" value="2Fe-2S ferredoxin-like"/>
    <property type="match status" value="1"/>
</dbReference>
<dbReference type="InterPro" id="IPR016167">
    <property type="entry name" value="FAD-bd_PCMH_sub1"/>
</dbReference>
<feature type="domain" description="2Fe-2S ferredoxin-type" evidence="6">
    <location>
        <begin position="5"/>
        <end position="90"/>
    </location>
</feature>
<dbReference type="InterPro" id="IPR036318">
    <property type="entry name" value="FAD-bd_PCMH-like_sf"/>
</dbReference>
<evidence type="ECO:0000313" key="8">
    <source>
        <dbReference type="EMBL" id="MBB3711848.1"/>
    </source>
</evidence>
<dbReference type="PROSITE" id="PS51085">
    <property type="entry name" value="2FE2S_FER_2"/>
    <property type="match status" value="1"/>
</dbReference>
<dbReference type="PROSITE" id="PS51387">
    <property type="entry name" value="FAD_PCMH"/>
    <property type="match status" value="1"/>
</dbReference>
<dbReference type="InterPro" id="IPR036010">
    <property type="entry name" value="2Fe-2S_ferredoxin-like_sf"/>
</dbReference>
<organism evidence="8 9">
    <name type="scientific">Limimaricola variabilis</name>
    <dbReference type="NCBI Taxonomy" id="1492771"/>
    <lineage>
        <taxon>Bacteria</taxon>
        <taxon>Pseudomonadati</taxon>
        <taxon>Pseudomonadota</taxon>
        <taxon>Alphaproteobacteria</taxon>
        <taxon>Rhodobacterales</taxon>
        <taxon>Paracoccaceae</taxon>
        <taxon>Limimaricola</taxon>
    </lineage>
</organism>
<dbReference type="InterPro" id="IPR001041">
    <property type="entry name" value="2Fe-2S_ferredoxin-type"/>
</dbReference>
<dbReference type="Pfam" id="PF00111">
    <property type="entry name" value="Fer2"/>
    <property type="match status" value="1"/>
</dbReference>
<dbReference type="EC" id="1.17.1.4" evidence="8"/>
<dbReference type="PANTHER" id="PTHR45444">
    <property type="entry name" value="XANTHINE DEHYDROGENASE"/>
    <property type="match status" value="1"/>
</dbReference>
<dbReference type="InterPro" id="IPR002346">
    <property type="entry name" value="Mopterin_DH_FAD-bd"/>
</dbReference>
<keyword evidence="9" id="KW-1185">Reference proteome</keyword>
<dbReference type="InterPro" id="IPR036683">
    <property type="entry name" value="CO_DH_flav_C_dom_sf"/>
</dbReference>
<dbReference type="InterPro" id="IPR002888">
    <property type="entry name" value="2Fe-2S-bd"/>
</dbReference>
<keyword evidence="3" id="KW-0274">FAD</keyword>
<protein>
    <submittedName>
        <fullName evidence="8">Xanthine dehydrogenase small subunit</fullName>
        <ecNumber evidence="8">1.17.1.4</ecNumber>
    </submittedName>
</protein>